<accession>A0A1G8X6M9</accession>
<dbReference type="STRING" id="386301.SAMN05216282_101102"/>
<protein>
    <submittedName>
        <fullName evidence="1">Uncharacterized protein</fullName>
    </submittedName>
</protein>
<organism evidence="1 2">
    <name type="scientific">Cryobacterium psychrotolerans</name>
    <dbReference type="NCBI Taxonomy" id="386301"/>
    <lineage>
        <taxon>Bacteria</taxon>
        <taxon>Bacillati</taxon>
        <taxon>Actinomycetota</taxon>
        <taxon>Actinomycetes</taxon>
        <taxon>Micrococcales</taxon>
        <taxon>Microbacteriaceae</taxon>
        <taxon>Cryobacterium</taxon>
    </lineage>
</organism>
<keyword evidence="2" id="KW-1185">Reference proteome</keyword>
<dbReference type="Proteomes" id="UP000198701">
    <property type="component" value="Unassembled WGS sequence"/>
</dbReference>
<proteinExistence type="predicted"/>
<dbReference type="AlphaFoldDB" id="A0A1G8X6M9"/>
<evidence type="ECO:0000313" key="2">
    <source>
        <dbReference type="Proteomes" id="UP000198701"/>
    </source>
</evidence>
<dbReference type="RefSeq" id="WP_135109451.1">
    <property type="nucleotide sequence ID" value="NZ_FNFU01000001.1"/>
</dbReference>
<gene>
    <name evidence="1" type="ORF">SAMN05216282_101102</name>
</gene>
<dbReference type="EMBL" id="FNFU01000001">
    <property type="protein sequence ID" value="SDJ86074.1"/>
    <property type="molecule type" value="Genomic_DNA"/>
</dbReference>
<name>A0A1G8X6M9_9MICO</name>
<evidence type="ECO:0000313" key="1">
    <source>
        <dbReference type="EMBL" id="SDJ86074.1"/>
    </source>
</evidence>
<sequence length="77" mass="7763">MLGGDAGRGLALVAEAARGSGAGEIFPGYLASRTGMKELMVRSPLHAEALGDESAGQAARLLGAEIDNPALADLLSR</sequence>
<reference evidence="1 2" key="1">
    <citation type="submission" date="2016-10" db="EMBL/GenBank/DDBJ databases">
        <authorList>
            <person name="de Groot N.N."/>
        </authorList>
    </citation>
    <scope>NUCLEOTIDE SEQUENCE [LARGE SCALE GENOMIC DNA]</scope>
    <source>
        <strain evidence="1 2">CGMCC 1.5382</strain>
    </source>
</reference>